<name>A0A834AH75_9CHIR</name>
<organism evidence="2 3">
    <name type="scientific">Phyllostomus discolor</name>
    <name type="common">pale spear-nosed bat</name>
    <dbReference type="NCBI Taxonomy" id="89673"/>
    <lineage>
        <taxon>Eukaryota</taxon>
        <taxon>Metazoa</taxon>
        <taxon>Chordata</taxon>
        <taxon>Craniata</taxon>
        <taxon>Vertebrata</taxon>
        <taxon>Euteleostomi</taxon>
        <taxon>Mammalia</taxon>
        <taxon>Eutheria</taxon>
        <taxon>Laurasiatheria</taxon>
        <taxon>Chiroptera</taxon>
        <taxon>Yangochiroptera</taxon>
        <taxon>Phyllostomidae</taxon>
        <taxon>Phyllostominae</taxon>
        <taxon>Phyllostomus</taxon>
    </lineage>
</organism>
<evidence type="ECO:0000313" key="3">
    <source>
        <dbReference type="Proteomes" id="UP000664940"/>
    </source>
</evidence>
<feature type="compositionally biased region" description="Pro residues" evidence="1">
    <location>
        <begin position="115"/>
        <end position="126"/>
    </location>
</feature>
<accession>A0A834AH75</accession>
<dbReference type="Proteomes" id="UP000664940">
    <property type="component" value="Unassembled WGS sequence"/>
</dbReference>
<proteinExistence type="predicted"/>
<reference evidence="2 3" key="1">
    <citation type="journal article" date="2020" name="Nature">
        <title>Six reference-quality genomes reveal evolution of bat adaptations.</title>
        <authorList>
            <person name="Jebb D."/>
            <person name="Huang Z."/>
            <person name="Pippel M."/>
            <person name="Hughes G.M."/>
            <person name="Lavrichenko K."/>
            <person name="Devanna P."/>
            <person name="Winkler S."/>
            <person name="Jermiin L.S."/>
            <person name="Skirmuntt E.C."/>
            <person name="Katzourakis A."/>
            <person name="Burkitt-Gray L."/>
            <person name="Ray D.A."/>
            <person name="Sullivan K.A.M."/>
            <person name="Roscito J.G."/>
            <person name="Kirilenko B.M."/>
            <person name="Davalos L.M."/>
            <person name="Corthals A.P."/>
            <person name="Power M.L."/>
            <person name="Jones G."/>
            <person name="Ransome R.D."/>
            <person name="Dechmann D.K.N."/>
            <person name="Locatelli A.G."/>
            <person name="Puechmaille S.J."/>
            <person name="Fedrigo O."/>
            <person name="Jarvis E.D."/>
            <person name="Hiller M."/>
            <person name="Vernes S.C."/>
            <person name="Myers E.W."/>
            <person name="Teeling E.C."/>
        </authorList>
    </citation>
    <scope>NUCLEOTIDE SEQUENCE [LARGE SCALE GENOMIC DNA]</scope>
    <source>
        <strain evidence="2">Bat1K_MPI-CBG_1</strain>
    </source>
</reference>
<dbReference type="AlphaFoldDB" id="A0A834AH75"/>
<evidence type="ECO:0000313" key="2">
    <source>
        <dbReference type="EMBL" id="KAF6114633.1"/>
    </source>
</evidence>
<evidence type="ECO:0000256" key="1">
    <source>
        <dbReference type="SAM" id="MobiDB-lite"/>
    </source>
</evidence>
<sequence>MTDIFVPENQQGVQPVAGTSACPDTPPTEPPAPRVLPTRGYPGALTGRARCDPRAPCSAAMAELGRSHQHPDSNSKTGLESPEPEAIRAVLSGWARGEEPWGEEVGLRRRSSCWAPPPPRPLPPLPNDHRHRRAEPQRGRCWRPRGTLS</sequence>
<comment type="caution">
    <text evidence="2">The sequence shown here is derived from an EMBL/GenBank/DDBJ whole genome shotgun (WGS) entry which is preliminary data.</text>
</comment>
<feature type="compositionally biased region" description="Pro residues" evidence="1">
    <location>
        <begin position="24"/>
        <end position="34"/>
    </location>
</feature>
<feature type="region of interest" description="Disordered" evidence="1">
    <location>
        <begin position="1"/>
        <end position="149"/>
    </location>
</feature>
<dbReference type="EMBL" id="JABVXQ010000004">
    <property type="protein sequence ID" value="KAF6114633.1"/>
    <property type="molecule type" value="Genomic_DNA"/>
</dbReference>
<gene>
    <name evidence="2" type="ORF">HJG60_010594</name>
</gene>
<protein>
    <submittedName>
        <fullName evidence="2">Uncharacterized protein</fullName>
    </submittedName>
</protein>